<reference evidence="1" key="1">
    <citation type="submission" date="2020-02" db="EMBL/GenBank/DDBJ databases">
        <authorList>
            <person name="Shen X.-R."/>
            <person name="Zhang Y.-X."/>
        </authorList>
    </citation>
    <scope>NUCLEOTIDE SEQUENCE</scope>
    <source>
        <strain evidence="1">SYP-B3998</strain>
    </source>
</reference>
<gene>
    <name evidence="1" type="ORF">GK047_25690</name>
</gene>
<proteinExistence type="predicted"/>
<name>A0A6G4A4N7_9BACL</name>
<organism evidence="1">
    <name type="scientific">Paenibacillus sp. SYP-B3998</name>
    <dbReference type="NCBI Taxonomy" id="2678564"/>
    <lineage>
        <taxon>Bacteria</taxon>
        <taxon>Bacillati</taxon>
        <taxon>Bacillota</taxon>
        <taxon>Bacilli</taxon>
        <taxon>Bacillales</taxon>
        <taxon>Paenibacillaceae</taxon>
        <taxon>Paenibacillus</taxon>
    </lineage>
</organism>
<protein>
    <submittedName>
        <fullName evidence="1">Uncharacterized protein</fullName>
    </submittedName>
</protein>
<comment type="caution">
    <text evidence="1">The sequence shown here is derived from an EMBL/GenBank/DDBJ whole genome shotgun (WGS) entry which is preliminary data.</text>
</comment>
<sequence>MFFPILNQYEGFIGMSNAIKPANTDYLEQVVDASNAQLVCQWNKDLITRFSI</sequence>
<dbReference type="AlphaFoldDB" id="A0A6G4A4N7"/>
<accession>A0A6G4A4N7</accession>
<dbReference type="EMBL" id="JAAIKC010000016">
    <property type="protein sequence ID" value="NEW09342.1"/>
    <property type="molecule type" value="Genomic_DNA"/>
</dbReference>
<evidence type="ECO:0000313" key="1">
    <source>
        <dbReference type="EMBL" id="NEW09342.1"/>
    </source>
</evidence>
<dbReference type="RefSeq" id="WP_163953102.1">
    <property type="nucleotide sequence ID" value="NZ_JAAIKC010000016.1"/>
</dbReference>